<evidence type="ECO:0000313" key="2">
    <source>
        <dbReference type="Proteomes" id="UP000287601"/>
    </source>
</evidence>
<dbReference type="EMBL" id="CP035281">
    <property type="protein sequence ID" value="QAT42799.1"/>
    <property type="molecule type" value="Genomic_DNA"/>
</dbReference>
<dbReference type="PANTHER" id="PTHR43501">
    <property type="entry name" value="CYTOSOL NON-SPECIFIC DIPEPTIDASE"/>
    <property type="match status" value="1"/>
</dbReference>
<organism evidence="1 2">
    <name type="scientific">Aminipila luticellarii</name>
    <dbReference type="NCBI Taxonomy" id="2507160"/>
    <lineage>
        <taxon>Bacteria</taxon>
        <taxon>Bacillati</taxon>
        <taxon>Bacillota</taxon>
        <taxon>Clostridia</taxon>
        <taxon>Peptostreptococcales</taxon>
        <taxon>Anaerovoracaceae</taxon>
        <taxon>Aminipila</taxon>
    </lineage>
</organism>
<dbReference type="KEGG" id="amij:EQM06_05890"/>
<dbReference type="GO" id="GO:0005829">
    <property type="term" value="C:cytosol"/>
    <property type="evidence" value="ECO:0007669"/>
    <property type="project" value="TreeGrafter"/>
</dbReference>
<accession>A0A410PV21</accession>
<evidence type="ECO:0000313" key="1">
    <source>
        <dbReference type="EMBL" id="QAT42799.1"/>
    </source>
</evidence>
<dbReference type="Proteomes" id="UP000287601">
    <property type="component" value="Chromosome"/>
</dbReference>
<dbReference type="GO" id="GO:0070573">
    <property type="term" value="F:metallodipeptidase activity"/>
    <property type="evidence" value="ECO:0007669"/>
    <property type="project" value="TreeGrafter"/>
</dbReference>
<dbReference type="RefSeq" id="WP_128745448.1">
    <property type="nucleotide sequence ID" value="NZ_CP035281.1"/>
</dbReference>
<dbReference type="AlphaFoldDB" id="A0A410PV21"/>
<dbReference type="PANTHER" id="PTHR43501:SF1">
    <property type="entry name" value="CYTOSOL NON-SPECIFIC DIPEPTIDASE"/>
    <property type="match status" value="1"/>
</dbReference>
<proteinExistence type="predicted"/>
<dbReference type="GO" id="GO:0006508">
    <property type="term" value="P:proteolysis"/>
    <property type="evidence" value="ECO:0007669"/>
    <property type="project" value="InterPro"/>
</dbReference>
<reference evidence="1 2" key="1">
    <citation type="submission" date="2019-01" db="EMBL/GenBank/DDBJ databases">
        <title>Draft genomes of a novel of Aminipila strains.</title>
        <authorList>
            <person name="Ma S."/>
        </authorList>
    </citation>
    <scope>NUCLEOTIDE SEQUENCE [LARGE SCALE GENOMIC DNA]</scope>
    <source>
        <strain evidence="2">JN-39</strain>
    </source>
</reference>
<name>A0A410PV21_9FIRM</name>
<dbReference type="Gene3D" id="3.40.630.10">
    <property type="entry name" value="Zn peptidases"/>
    <property type="match status" value="1"/>
</dbReference>
<protein>
    <submittedName>
        <fullName evidence="1">Uncharacterized protein</fullName>
    </submittedName>
</protein>
<dbReference type="InterPro" id="IPR001160">
    <property type="entry name" value="Peptidase_M20C"/>
</dbReference>
<dbReference type="PRINTS" id="PR00934">
    <property type="entry name" value="XHISDIPTASE"/>
</dbReference>
<dbReference type="PROSITE" id="PS51257">
    <property type="entry name" value="PROKAR_LIPOPROTEIN"/>
    <property type="match status" value="1"/>
</dbReference>
<gene>
    <name evidence="1" type="ORF">EQM06_05890</name>
</gene>
<dbReference type="OrthoDB" id="1765059at2"/>
<keyword evidence="2" id="KW-1185">Reference proteome</keyword>
<sequence>MKKIISLFLVILFVSLSFTGCFFNKNETEFEEQMASQLDVIYKDLSKKLPDTSDTEAQKEYLIQWAGTHKVPVSYDKQNNIIMSKKATAGYENAQATTLQCAIGTGEPAEQYQAMATALYLMDKVEKHGFIRVLFTAAGGNELSGAQKISANYLKGNNLINLTWAEKTTFTIGSAGTAEYDFSKPLQWITPTYPNAYEISIKNLNGGSSGITSGSHPNPIKIIGDFLASAKSKGVLIELASFNGGEDAAKYPSGATAVVLINDNDVARFEKWFENEASKFEDNYGDIEENYTYTMTPVSAPSYVISKDDSTKVFSLLYTMINGIYLKSDEGNIVATSNIGTIRTSTGNLDVTICARSLNEDTLREISSTFEVICGLNDVSYKVTDQFPIWDENQDSPLLLRLTDVFKTDFDKKIKNKSIMQNTECALFKTRNPDLDILSMSVNFENGITEVEALQHFLESLNVAWEPASEDSEEE</sequence>